<evidence type="ECO:0000256" key="1">
    <source>
        <dbReference type="SAM" id="Coils"/>
    </source>
</evidence>
<organism evidence="3 4">
    <name type="scientific">Artemisia annua</name>
    <name type="common">Sweet wormwood</name>
    <dbReference type="NCBI Taxonomy" id="35608"/>
    <lineage>
        <taxon>Eukaryota</taxon>
        <taxon>Viridiplantae</taxon>
        <taxon>Streptophyta</taxon>
        <taxon>Embryophyta</taxon>
        <taxon>Tracheophyta</taxon>
        <taxon>Spermatophyta</taxon>
        <taxon>Magnoliopsida</taxon>
        <taxon>eudicotyledons</taxon>
        <taxon>Gunneridae</taxon>
        <taxon>Pentapetalae</taxon>
        <taxon>asterids</taxon>
        <taxon>campanulids</taxon>
        <taxon>Asterales</taxon>
        <taxon>Asteraceae</taxon>
        <taxon>Asteroideae</taxon>
        <taxon>Anthemideae</taxon>
        <taxon>Artemisiinae</taxon>
        <taxon>Artemisia</taxon>
    </lineage>
</organism>
<accession>A0A2U1NKH5</accession>
<evidence type="ECO:0000259" key="2">
    <source>
        <dbReference type="Pfam" id="PF00646"/>
    </source>
</evidence>
<keyword evidence="1" id="KW-0175">Coiled coil</keyword>
<dbReference type="Proteomes" id="UP000245207">
    <property type="component" value="Unassembled WGS sequence"/>
</dbReference>
<dbReference type="SUPFAM" id="SSF81383">
    <property type="entry name" value="F-box domain"/>
    <property type="match status" value="1"/>
</dbReference>
<dbReference type="Pfam" id="PF00646">
    <property type="entry name" value="F-box"/>
    <property type="match status" value="1"/>
</dbReference>
<dbReference type="PANTHER" id="PTHR34223">
    <property type="entry name" value="OS11G0201299 PROTEIN"/>
    <property type="match status" value="1"/>
</dbReference>
<dbReference type="Gene3D" id="3.80.10.10">
    <property type="entry name" value="Ribonuclease Inhibitor"/>
    <property type="match status" value="1"/>
</dbReference>
<dbReference type="EMBL" id="PKPP01002637">
    <property type="protein sequence ID" value="PWA74017.1"/>
    <property type="molecule type" value="Genomic_DNA"/>
</dbReference>
<evidence type="ECO:0000313" key="3">
    <source>
        <dbReference type="EMBL" id="PWA74017.1"/>
    </source>
</evidence>
<evidence type="ECO:0000313" key="4">
    <source>
        <dbReference type="Proteomes" id="UP000245207"/>
    </source>
</evidence>
<dbReference type="STRING" id="35608.A0A2U1NKH5"/>
<dbReference type="InterPro" id="IPR053197">
    <property type="entry name" value="F-box_SCFL_complex_component"/>
</dbReference>
<reference evidence="3 4" key="1">
    <citation type="journal article" date="2018" name="Mol. Plant">
        <title>The genome of Artemisia annua provides insight into the evolution of Asteraceae family and artemisinin biosynthesis.</title>
        <authorList>
            <person name="Shen Q."/>
            <person name="Zhang L."/>
            <person name="Liao Z."/>
            <person name="Wang S."/>
            <person name="Yan T."/>
            <person name="Shi P."/>
            <person name="Liu M."/>
            <person name="Fu X."/>
            <person name="Pan Q."/>
            <person name="Wang Y."/>
            <person name="Lv Z."/>
            <person name="Lu X."/>
            <person name="Zhang F."/>
            <person name="Jiang W."/>
            <person name="Ma Y."/>
            <person name="Chen M."/>
            <person name="Hao X."/>
            <person name="Li L."/>
            <person name="Tang Y."/>
            <person name="Lv G."/>
            <person name="Zhou Y."/>
            <person name="Sun X."/>
            <person name="Brodelius P.E."/>
            <person name="Rose J.K.C."/>
            <person name="Tang K."/>
        </authorList>
    </citation>
    <scope>NUCLEOTIDE SEQUENCE [LARGE SCALE GENOMIC DNA]</scope>
    <source>
        <strain evidence="4">cv. Huhao1</strain>
        <tissue evidence="3">Leaf</tissue>
    </source>
</reference>
<dbReference type="InterPro" id="IPR001810">
    <property type="entry name" value="F-box_dom"/>
</dbReference>
<keyword evidence="4" id="KW-1185">Reference proteome</keyword>
<feature type="domain" description="F-box" evidence="2">
    <location>
        <begin position="17"/>
        <end position="57"/>
    </location>
</feature>
<proteinExistence type="predicted"/>
<dbReference type="SUPFAM" id="SSF52047">
    <property type="entry name" value="RNI-like"/>
    <property type="match status" value="1"/>
</dbReference>
<comment type="caution">
    <text evidence="3">The sequence shown here is derived from an EMBL/GenBank/DDBJ whole genome shotgun (WGS) entry which is preliminary data.</text>
</comment>
<feature type="coiled-coil region" evidence="1">
    <location>
        <begin position="405"/>
        <end position="436"/>
    </location>
</feature>
<dbReference type="PANTHER" id="PTHR34223:SF101">
    <property type="entry name" value="F-BOX DOMAIN-CONTAINING PROTEIN"/>
    <property type="match status" value="1"/>
</dbReference>
<gene>
    <name evidence="3" type="ORF">CTI12_AA137840</name>
</gene>
<dbReference type="InterPro" id="IPR036047">
    <property type="entry name" value="F-box-like_dom_sf"/>
</dbReference>
<name>A0A2U1NKH5_ARTAN</name>
<dbReference type="InterPro" id="IPR032675">
    <property type="entry name" value="LRR_dom_sf"/>
</dbReference>
<dbReference type="CDD" id="cd22160">
    <property type="entry name" value="F-box_AtFBL13-like"/>
    <property type="match status" value="1"/>
</dbReference>
<dbReference type="InterPro" id="IPR053781">
    <property type="entry name" value="F-box_AtFBL13-like"/>
</dbReference>
<dbReference type="AlphaFoldDB" id="A0A2U1NKH5"/>
<sequence>MDSKRDIKRMNVEVDRLSRLPDDLIHKILSLNGLKCAIGTSVLSSRWRYIWTSMPFLDFSTEDFSTLPKFSESVNHVLSRRNNQVQVYSIKLSFRGDVTQDSVKQILNYAFSHNIQHLEVTFLLEDDVEFPFSIFSSHSLKHLILRREFLYGRSIKGLEMHSWSYELTITSTLDLPALTTLYLRRVTLCCDDTTYKSVGPFSKCTNIKNLTLESCNTVGYNGFSISHPLLSNLTLDEADGRLNAVEVIAPQLKSLTLKHWLSRIPYFVTAPNLESLIYEGYHPLNIFSNGFGSLEKVDLRVSCGDLQDAPKMFSLLQHLHSVKFLRLNLEIVELLSSSVELVSNQPSPFANLKSLKIYPKDVDSKERTQKKATMSMEVKNYLLDGSPSATFTLVSREEIVAKMNTDLAKERMDNLRSRLEREIAKMETNMAQIDRRKTLKESDKATIPEQHITEIEYLTHIEETVADIDACWENLNWRIEGEKSNISSIISSLHDIKEVLIKLPTSNRAELQPCFHSLCSEANIVVNKIMDRVKILCDMKGNRFNVYIDGLATTSLQSF</sequence>
<protein>
    <submittedName>
        <fullName evidence="3">F-box domain, Leucine-rich repeat domain, L domain-like protein</fullName>
    </submittedName>
</protein>
<dbReference type="OrthoDB" id="1848700at2759"/>